<sequence>MNMAEKIPTVELISGGGYKIPLLGMGMGTATFPPTIFEATKKAILEAIKLGYRHFDTAAVYGSEEPIGQAIKEALRLGLVKSRDEFFITSKLWCTDAHPGLVKPTLRKSLENLKLDYLDLYLIHWPVSAKPEFDKFPVKKENFLLMDFRDVWADMEECQNKGLTKCIYHLPVHVAFTVELNPLWQQTQLRKFCASNGILLTGYAVLGSKGTLWGWTARSSRRLPKAKAKARLSLRSICLRWAFEYGGPCTSKELQQGQNEGELGDIRLGAYGGRAAENRGNPTDQRLPWRGFHLCEWALQDY</sequence>
<dbReference type="InterPro" id="IPR036812">
    <property type="entry name" value="NAD(P)_OxRdtase_dom_sf"/>
</dbReference>
<dbReference type="GO" id="GO:0016491">
    <property type="term" value="F:oxidoreductase activity"/>
    <property type="evidence" value="ECO:0007669"/>
    <property type="project" value="InterPro"/>
</dbReference>
<dbReference type="PANTHER" id="PTHR11732">
    <property type="entry name" value="ALDO/KETO REDUCTASE"/>
    <property type="match status" value="1"/>
</dbReference>
<dbReference type="PRINTS" id="PR00069">
    <property type="entry name" value="ALDKETRDTASE"/>
</dbReference>
<evidence type="ECO:0000313" key="2">
    <source>
        <dbReference type="EMBL" id="KAK4780816.1"/>
    </source>
</evidence>
<dbReference type="EMBL" id="JAXIOK010000001">
    <property type="protein sequence ID" value="KAK4780816.1"/>
    <property type="molecule type" value="Genomic_DNA"/>
</dbReference>
<evidence type="ECO:0000313" key="3">
    <source>
        <dbReference type="Proteomes" id="UP001345219"/>
    </source>
</evidence>
<reference evidence="2 3" key="1">
    <citation type="journal article" date="2023" name="Hortic Res">
        <title>Pangenome of water caltrop reveals structural variations and asymmetric subgenome divergence after allopolyploidization.</title>
        <authorList>
            <person name="Zhang X."/>
            <person name="Chen Y."/>
            <person name="Wang L."/>
            <person name="Yuan Y."/>
            <person name="Fang M."/>
            <person name="Shi L."/>
            <person name="Lu R."/>
            <person name="Comes H.P."/>
            <person name="Ma Y."/>
            <person name="Chen Y."/>
            <person name="Huang G."/>
            <person name="Zhou Y."/>
            <person name="Zheng Z."/>
            <person name="Qiu Y."/>
        </authorList>
    </citation>
    <scope>NUCLEOTIDE SEQUENCE [LARGE SCALE GENOMIC DNA]</scope>
    <source>
        <tissue evidence="2">Roots</tissue>
    </source>
</reference>
<comment type="caution">
    <text evidence="2">The sequence shown here is derived from an EMBL/GenBank/DDBJ whole genome shotgun (WGS) entry which is preliminary data.</text>
</comment>
<accession>A0AAN7LHQ2</accession>
<name>A0AAN7LHQ2_9MYRT</name>
<organism evidence="2 3">
    <name type="scientific">Trapa incisa</name>
    <dbReference type="NCBI Taxonomy" id="236973"/>
    <lineage>
        <taxon>Eukaryota</taxon>
        <taxon>Viridiplantae</taxon>
        <taxon>Streptophyta</taxon>
        <taxon>Embryophyta</taxon>
        <taxon>Tracheophyta</taxon>
        <taxon>Spermatophyta</taxon>
        <taxon>Magnoliopsida</taxon>
        <taxon>eudicotyledons</taxon>
        <taxon>Gunneridae</taxon>
        <taxon>Pentapetalae</taxon>
        <taxon>rosids</taxon>
        <taxon>malvids</taxon>
        <taxon>Myrtales</taxon>
        <taxon>Lythraceae</taxon>
        <taxon>Trapa</taxon>
    </lineage>
</organism>
<feature type="domain" description="NADP-dependent oxidoreductase" evidence="1">
    <location>
        <begin position="25"/>
        <end position="167"/>
    </location>
</feature>
<dbReference type="AlphaFoldDB" id="A0AAN7LHQ2"/>
<proteinExistence type="predicted"/>
<dbReference type="InterPro" id="IPR018170">
    <property type="entry name" value="Aldo/ket_reductase_CS"/>
</dbReference>
<dbReference type="InterPro" id="IPR020471">
    <property type="entry name" value="AKR"/>
</dbReference>
<dbReference type="PROSITE" id="PS00798">
    <property type="entry name" value="ALDOKETO_REDUCTASE_1"/>
    <property type="match status" value="1"/>
</dbReference>
<gene>
    <name evidence="2" type="ORF">SAY87_016922</name>
</gene>
<evidence type="ECO:0000259" key="1">
    <source>
        <dbReference type="Pfam" id="PF00248"/>
    </source>
</evidence>
<dbReference type="Pfam" id="PF00248">
    <property type="entry name" value="Aldo_ket_red"/>
    <property type="match status" value="1"/>
</dbReference>
<dbReference type="Gene3D" id="3.20.20.100">
    <property type="entry name" value="NADP-dependent oxidoreductase domain"/>
    <property type="match status" value="1"/>
</dbReference>
<protein>
    <recommendedName>
        <fullName evidence="1">NADP-dependent oxidoreductase domain-containing protein</fullName>
    </recommendedName>
</protein>
<keyword evidence="3" id="KW-1185">Reference proteome</keyword>
<dbReference type="Proteomes" id="UP001345219">
    <property type="component" value="Chromosome 13"/>
</dbReference>
<dbReference type="SUPFAM" id="SSF51430">
    <property type="entry name" value="NAD(P)-linked oxidoreductase"/>
    <property type="match status" value="1"/>
</dbReference>
<dbReference type="InterPro" id="IPR023210">
    <property type="entry name" value="NADP_OxRdtase_dom"/>
</dbReference>